<dbReference type="GO" id="GO:0016765">
    <property type="term" value="F:transferase activity, transferring alkyl or aryl (other than methyl) groups"/>
    <property type="evidence" value="ECO:0007669"/>
    <property type="project" value="InterPro"/>
</dbReference>
<feature type="transmembrane region" description="Helical" evidence="6">
    <location>
        <begin position="278"/>
        <end position="296"/>
    </location>
</feature>
<sequence>MASFVSLLCYHGYTAHLFICDNIKDIIFLGLLFGALNASMASEFGMGASLSFSQILASLPEMFLWSWSNLFLFTLHNQRSASAISEDKINKPWRPLSAGRISPRQVRMLIYCMYPAIFAVSGTMGGAAPCILEAISCLWYNEWNGASNPLLKNLLNGVGFACFFAGPLEVATDNSVLCGDMKAFMWLLVLAGAISTTVHAQDFRDIEGDRVSGRKTVPLLIGEEKARSALAVGIIGWTALSCWFWDLGSAERPWLSCIPACVAGTIVVWGFFWNKTPVVSFIVGPMAIIAVALRLWSRYLQRRNLSATDYLALVALVLAESALSVFLAAGFSAGVGLFVPAQLLWAAANSCVKASILYLYMDIFPNKAFCRLCYGTLFITAAYFTMVLIETFALCKPVQYNWNKSIEGHCSGANIAYLLAGIVNLTIDTFIVVLPMPLVFNLQLILSKKIAVAGMFSLGALISDLTYTVTPGAIYSILEPTLGVVNACLPTIKPAITELSRAVTFHGTKRSSNSGGNYSSGLSSRKLNRKVKGNLTRDFERLDDEFALHEVHIDRNSDVGFTSDDHKSSIRSLP</sequence>
<feature type="transmembrane region" description="Helical" evidence="6">
    <location>
        <begin position="153"/>
        <end position="171"/>
    </location>
</feature>
<dbReference type="CDD" id="cd13965">
    <property type="entry name" value="PT_UbiA_3"/>
    <property type="match status" value="1"/>
</dbReference>
<feature type="transmembrane region" description="Helical" evidence="6">
    <location>
        <begin position="254"/>
        <end position="272"/>
    </location>
</feature>
<feature type="transmembrane region" description="Helical" evidence="6">
    <location>
        <begin position="26"/>
        <end position="46"/>
    </location>
</feature>
<dbReference type="Pfam" id="PF01040">
    <property type="entry name" value="UbiA"/>
    <property type="match status" value="1"/>
</dbReference>
<feature type="transmembrane region" description="Helical" evidence="6">
    <location>
        <begin position="372"/>
        <end position="394"/>
    </location>
</feature>
<evidence type="ECO:0000256" key="5">
    <source>
        <dbReference type="ARBA" id="ARBA00038359"/>
    </source>
</evidence>
<comment type="similarity">
    <text evidence="5">Belongs to the SAT4 family.</text>
</comment>
<dbReference type="PANTHER" id="PTHR33048:SF57">
    <property type="entry name" value="INTEGRAL MEMBRANE PROTEIN-RELATED"/>
    <property type="match status" value="1"/>
</dbReference>
<dbReference type="GO" id="GO:0016020">
    <property type="term" value="C:membrane"/>
    <property type="evidence" value="ECO:0007669"/>
    <property type="project" value="UniProtKB-SubCell"/>
</dbReference>
<accession>A0A5N6UBS4</accession>
<feature type="transmembrane region" description="Helical" evidence="6">
    <location>
        <begin position="308"/>
        <end position="331"/>
    </location>
</feature>
<dbReference type="InterPro" id="IPR049326">
    <property type="entry name" value="Rhodopsin_dom_fungi"/>
</dbReference>
<evidence type="ECO:0000256" key="3">
    <source>
        <dbReference type="ARBA" id="ARBA00022989"/>
    </source>
</evidence>
<dbReference type="EMBL" id="ML738784">
    <property type="protein sequence ID" value="KAE8156020.1"/>
    <property type="molecule type" value="Genomic_DNA"/>
</dbReference>
<dbReference type="Proteomes" id="UP000326950">
    <property type="component" value="Unassembled WGS sequence"/>
</dbReference>
<feature type="transmembrane region" description="Helical" evidence="6">
    <location>
        <begin position="414"/>
        <end position="440"/>
    </location>
</feature>
<evidence type="ECO:0000256" key="4">
    <source>
        <dbReference type="ARBA" id="ARBA00023136"/>
    </source>
</evidence>
<keyword evidence="8" id="KW-0808">Transferase</keyword>
<dbReference type="PANTHER" id="PTHR33048">
    <property type="entry name" value="PTH11-LIKE INTEGRAL MEMBRANE PROTEIN (AFU_ORTHOLOGUE AFUA_5G11245)"/>
    <property type="match status" value="1"/>
</dbReference>
<dbReference type="InterPro" id="IPR052337">
    <property type="entry name" value="SAT4-like"/>
</dbReference>
<keyword evidence="9" id="KW-1185">Reference proteome</keyword>
<evidence type="ECO:0000256" key="6">
    <source>
        <dbReference type="SAM" id="Phobius"/>
    </source>
</evidence>
<keyword evidence="2 6" id="KW-0812">Transmembrane</keyword>
<feature type="transmembrane region" description="Helical" evidence="6">
    <location>
        <begin position="228"/>
        <end position="247"/>
    </location>
</feature>
<comment type="subcellular location">
    <subcellularLocation>
        <location evidence="1">Membrane</location>
        <topology evidence="1">Multi-pass membrane protein</topology>
    </subcellularLocation>
</comment>
<dbReference type="InterPro" id="IPR000537">
    <property type="entry name" value="UbiA_prenyltransferase"/>
</dbReference>
<protein>
    <submittedName>
        <fullName evidence="8">UbiA prenyltransferase family-domain-containing protein</fullName>
    </submittedName>
</protein>
<organism evidence="8 9">
    <name type="scientific">Aspergillus tamarii</name>
    <dbReference type="NCBI Taxonomy" id="41984"/>
    <lineage>
        <taxon>Eukaryota</taxon>
        <taxon>Fungi</taxon>
        <taxon>Dikarya</taxon>
        <taxon>Ascomycota</taxon>
        <taxon>Pezizomycotina</taxon>
        <taxon>Eurotiomycetes</taxon>
        <taxon>Eurotiomycetidae</taxon>
        <taxon>Eurotiales</taxon>
        <taxon>Aspergillaceae</taxon>
        <taxon>Aspergillus</taxon>
        <taxon>Aspergillus subgen. Circumdati</taxon>
    </lineage>
</organism>
<evidence type="ECO:0000256" key="2">
    <source>
        <dbReference type="ARBA" id="ARBA00022692"/>
    </source>
</evidence>
<evidence type="ECO:0000259" key="7">
    <source>
        <dbReference type="Pfam" id="PF20684"/>
    </source>
</evidence>
<feature type="transmembrane region" description="Helical" evidence="6">
    <location>
        <begin position="183"/>
        <end position="200"/>
    </location>
</feature>
<name>A0A5N6UBS4_ASPTM</name>
<feature type="transmembrane region" description="Helical" evidence="6">
    <location>
        <begin position="108"/>
        <end position="141"/>
    </location>
</feature>
<dbReference type="Pfam" id="PF20684">
    <property type="entry name" value="Fung_rhodopsin"/>
    <property type="match status" value="1"/>
</dbReference>
<proteinExistence type="inferred from homology"/>
<keyword evidence="3 6" id="KW-1133">Transmembrane helix</keyword>
<feature type="domain" description="Rhodopsin" evidence="7">
    <location>
        <begin position="293"/>
        <end position="496"/>
    </location>
</feature>
<evidence type="ECO:0000256" key="1">
    <source>
        <dbReference type="ARBA" id="ARBA00004141"/>
    </source>
</evidence>
<dbReference type="OrthoDB" id="434972at2759"/>
<reference evidence="8 9" key="1">
    <citation type="submission" date="2019-04" db="EMBL/GenBank/DDBJ databases">
        <title>Friends and foes A comparative genomics study of 23 Aspergillus species from section Flavi.</title>
        <authorList>
            <consortium name="DOE Joint Genome Institute"/>
            <person name="Kjaerbolling I."/>
            <person name="Vesth T."/>
            <person name="Frisvad J.C."/>
            <person name="Nybo J.L."/>
            <person name="Theobald S."/>
            <person name="Kildgaard S."/>
            <person name="Isbrandt T."/>
            <person name="Kuo A."/>
            <person name="Sato A."/>
            <person name="Lyhne E.K."/>
            <person name="Kogle M.E."/>
            <person name="Wiebenga A."/>
            <person name="Kun R.S."/>
            <person name="Lubbers R.J."/>
            <person name="Makela M.R."/>
            <person name="Barry K."/>
            <person name="Chovatia M."/>
            <person name="Clum A."/>
            <person name="Daum C."/>
            <person name="Haridas S."/>
            <person name="He G."/>
            <person name="LaButti K."/>
            <person name="Lipzen A."/>
            <person name="Mondo S."/>
            <person name="Riley R."/>
            <person name="Salamov A."/>
            <person name="Simmons B.A."/>
            <person name="Magnuson J.K."/>
            <person name="Henrissat B."/>
            <person name="Mortensen U.H."/>
            <person name="Larsen T.O."/>
            <person name="Devries R.P."/>
            <person name="Grigoriev I.V."/>
            <person name="Machida M."/>
            <person name="Baker S.E."/>
            <person name="Andersen M.R."/>
        </authorList>
    </citation>
    <scope>NUCLEOTIDE SEQUENCE [LARGE SCALE GENOMIC DNA]</scope>
    <source>
        <strain evidence="8 9">CBS 117626</strain>
    </source>
</reference>
<feature type="transmembrane region" description="Helical" evidence="6">
    <location>
        <begin position="343"/>
        <end position="360"/>
    </location>
</feature>
<evidence type="ECO:0000313" key="8">
    <source>
        <dbReference type="EMBL" id="KAE8156020.1"/>
    </source>
</evidence>
<keyword evidence="4 6" id="KW-0472">Membrane</keyword>
<gene>
    <name evidence="8" type="ORF">BDV40DRAFT_293850</name>
</gene>
<dbReference type="AlphaFoldDB" id="A0A5N6UBS4"/>
<evidence type="ECO:0000313" key="9">
    <source>
        <dbReference type="Proteomes" id="UP000326950"/>
    </source>
</evidence>